<keyword evidence="1" id="KW-1133">Transmembrane helix</keyword>
<feature type="transmembrane region" description="Helical" evidence="1">
    <location>
        <begin position="133"/>
        <end position="152"/>
    </location>
</feature>
<feature type="transmembrane region" description="Helical" evidence="1">
    <location>
        <begin position="197"/>
        <end position="215"/>
    </location>
</feature>
<comment type="caution">
    <text evidence="2">The sequence shown here is derived from an EMBL/GenBank/DDBJ whole genome shotgun (WGS) entry which is preliminary data.</text>
</comment>
<reference evidence="2 3" key="1">
    <citation type="submission" date="2017-09" db="EMBL/GenBank/DDBJ databases">
        <title>Depth-based differentiation of microbial function through sediment-hosted aquifers and enrichment of novel symbionts in the deep terrestrial subsurface.</title>
        <authorList>
            <person name="Probst A.J."/>
            <person name="Ladd B."/>
            <person name="Jarett J.K."/>
            <person name="Geller-Mcgrath D.E."/>
            <person name="Sieber C.M."/>
            <person name="Emerson J.B."/>
            <person name="Anantharaman K."/>
            <person name="Thomas B.C."/>
            <person name="Malmstrom R."/>
            <person name="Stieglmeier M."/>
            <person name="Klingl A."/>
            <person name="Woyke T."/>
            <person name="Ryan C.M."/>
            <person name="Banfield J.F."/>
        </authorList>
    </citation>
    <scope>NUCLEOTIDE SEQUENCE [LARGE SCALE GENOMIC DNA]</scope>
    <source>
        <strain evidence="2">CG22_combo_CG10-13_8_21_14_all_01_47_9</strain>
    </source>
</reference>
<feature type="transmembrane region" description="Helical" evidence="1">
    <location>
        <begin position="164"/>
        <end position="190"/>
    </location>
</feature>
<feature type="non-terminal residue" evidence="2">
    <location>
        <position position="443"/>
    </location>
</feature>
<name>A0A2H0E1T4_9BACT</name>
<protein>
    <recommendedName>
        <fullName evidence="4">Glycosyltransferase RgtA/B/C/D-like domain-containing protein</fullName>
    </recommendedName>
</protein>
<dbReference type="AlphaFoldDB" id="A0A2H0E1T4"/>
<organism evidence="2 3">
    <name type="scientific">Candidatus Beckwithbacteria bacterium CG22_combo_CG10-13_8_21_14_all_01_47_9</name>
    <dbReference type="NCBI Taxonomy" id="1974496"/>
    <lineage>
        <taxon>Bacteria</taxon>
        <taxon>Candidatus Beckwithiibacteriota</taxon>
    </lineage>
</organism>
<feature type="transmembrane region" description="Helical" evidence="1">
    <location>
        <begin position="95"/>
        <end position="121"/>
    </location>
</feature>
<gene>
    <name evidence="2" type="ORF">COW80_03320</name>
</gene>
<accession>A0A2H0E1T4</accession>
<feature type="transmembrane region" description="Helical" evidence="1">
    <location>
        <begin position="303"/>
        <end position="323"/>
    </location>
</feature>
<evidence type="ECO:0000313" key="3">
    <source>
        <dbReference type="Proteomes" id="UP000229981"/>
    </source>
</evidence>
<dbReference type="EMBL" id="PCTU01000084">
    <property type="protein sequence ID" value="PIP87899.1"/>
    <property type="molecule type" value="Genomic_DNA"/>
</dbReference>
<keyword evidence="1" id="KW-0812">Transmembrane</keyword>
<sequence length="443" mass="51920">MPQADKNYPMIKRILLLAIILGFSWQINQQRSLSMHFVDEDDHLAGAELINRGYKLHRQIQSNHQPLVYFASAAIQKLTGPDNIFMLVRRHRQTIFFYGAVWSLLLVWRFSWPGLIFVLFFEFLKYGLLGNLLLMESLAVYPAVYLLAVLLTSKPPSHRELIFLGFYSFLIIFNLVPLYPWLLVILLTLAIRFKKQILWLIPGFLLPALILFWHYSPIDWFRETIYNNWVYAAPALNRVKTAADWLKIIFFPFTAYFTANSLQAKFINLFFTGYLVASWFNRKLLWLYPLLILANNRVLSPGAAYYEGFHLLPWLGLLIWVFVYSQKFLPKYLILGFSALSLVLLLNKAMPYFSKTDVDYEYYVNYSTIDDYNFAVKNITAQGDRMAVTANQPLVYWQTDTVPATREFVYYAWQHEVPELKADYDQVMFGNNPPEIIYGNKDK</sequence>
<feature type="transmembrane region" description="Helical" evidence="1">
    <location>
        <begin position="329"/>
        <end position="346"/>
    </location>
</feature>
<dbReference type="Proteomes" id="UP000229981">
    <property type="component" value="Unassembled WGS sequence"/>
</dbReference>
<evidence type="ECO:0008006" key="4">
    <source>
        <dbReference type="Google" id="ProtNLM"/>
    </source>
</evidence>
<keyword evidence="1" id="KW-0472">Membrane</keyword>
<feature type="transmembrane region" description="Helical" evidence="1">
    <location>
        <begin position="266"/>
        <end position="291"/>
    </location>
</feature>
<proteinExistence type="predicted"/>
<evidence type="ECO:0000313" key="2">
    <source>
        <dbReference type="EMBL" id="PIP87899.1"/>
    </source>
</evidence>
<evidence type="ECO:0000256" key="1">
    <source>
        <dbReference type="SAM" id="Phobius"/>
    </source>
</evidence>